<gene>
    <name evidence="2" type="ORF">GCM10010502_09310</name>
</gene>
<organism evidence="2 3">
    <name type="scientific">Kitasatospora aureofaciens</name>
    <name type="common">Streptomyces aureofaciens</name>
    <dbReference type="NCBI Taxonomy" id="1894"/>
    <lineage>
        <taxon>Bacteria</taxon>
        <taxon>Bacillati</taxon>
        <taxon>Actinomycetota</taxon>
        <taxon>Actinomycetes</taxon>
        <taxon>Kitasatosporales</taxon>
        <taxon>Streptomycetaceae</taxon>
        <taxon>Kitasatospora</taxon>
    </lineage>
</organism>
<accession>A0A8H9HI92</accession>
<reference evidence="2" key="2">
    <citation type="submission" date="2020-09" db="EMBL/GenBank/DDBJ databases">
        <authorList>
            <person name="Sun Q."/>
            <person name="Ohkuma M."/>
        </authorList>
    </citation>
    <scope>NUCLEOTIDE SEQUENCE</scope>
    <source>
        <strain evidence="2">JCM 4434</strain>
    </source>
</reference>
<dbReference type="Gene3D" id="2.60.120.200">
    <property type="match status" value="1"/>
</dbReference>
<keyword evidence="1" id="KW-0732">Signal</keyword>
<protein>
    <recommendedName>
        <fullName evidence="4">GH16 domain-containing protein</fullName>
    </recommendedName>
</protein>
<proteinExistence type="predicted"/>
<evidence type="ECO:0000256" key="1">
    <source>
        <dbReference type="SAM" id="SignalP"/>
    </source>
</evidence>
<evidence type="ECO:0000313" key="2">
    <source>
        <dbReference type="EMBL" id="GGU60846.1"/>
    </source>
</evidence>
<evidence type="ECO:0000313" key="3">
    <source>
        <dbReference type="Proteomes" id="UP000610124"/>
    </source>
</evidence>
<name>A0A8H9HI92_KITAU</name>
<dbReference type="EMBL" id="BMUB01000002">
    <property type="protein sequence ID" value="GGU60846.1"/>
    <property type="molecule type" value="Genomic_DNA"/>
</dbReference>
<dbReference type="SUPFAM" id="SSF49899">
    <property type="entry name" value="Concanavalin A-like lectins/glucanases"/>
    <property type="match status" value="1"/>
</dbReference>
<dbReference type="Proteomes" id="UP000610124">
    <property type="component" value="Unassembled WGS sequence"/>
</dbReference>
<dbReference type="InterPro" id="IPR013320">
    <property type="entry name" value="ConA-like_dom_sf"/>
</dbReference>
<feature type="chain" id="PRO_5038821008" description="GH16 domain-containing protein" evidence="1">
    <location>
        <begin position="26"/>
        <end position="282"/>
    </location>
</feature>
<comment type="caution">
    <text evidence="2">The sequence shown here is derived from an EMBL/GenBank/DDBJ whole genome shotgun (WGS) entry which is preliminary data.</text>
</comment>
<feature type="signal peptide" evidence="1">
    <location>
        <begin position="1"/>
        <end position="25"/>
    </location>
</feature>
<sequence>MARPDGPAWIVNGMAIRLLVALAMAATTAATSAAAPAPAPAPAADAAAAPRTQRTTVLLDRFDTLDLGPGRRWGWQTAAYADCTYNPNSWKLDRLTTDALSTADGHLTVTAQHRADGNWNTGLLTTGDSCDSGGSGFQLRTGDLVVVHVRLPAAGTAAWPCLWTWRDGGNELDLFEWYADHPDRIEFVNHVRESSTVYYGPDIGPERWVYVAVRLGTDNDTWYVGSSRDQLNPVWSDGTGVGPDFSAYLILNLSIGDGTFHAPPTRTDPVTMEVDLLSVERP</sequence>
<evidence type="ECO:0008006" key="4">
    <source>
        <dbReference type="Google" id="ProtNLM"/>
    </source>
</evidence>
<reference evidence="2" key="1">
    <citation type="journal article" date="2014" name="Int. J. Syst. Evol. Microbiol.">
        <title>Complete genome sequence of Corynebacterium casei LMG S-19264T (=DSM 44701T), isolated from a smear-ripened cheese.</title>
        <authorList>
            <consortium name="US DOE Joint Genome Institute (JGI-PGF)"/>
            <person name="Walter F."/>
            <person name="Albersmeier A."/>
            <person name="Kalinowski J."/>
            <person name="Ruckert C."/>
        </authorList>
    </citation>
    <scope>NUCLEOTIDE SEQUENCE</scope>
    <source>
        <strain evidence="2">JCM 4434</strain>
    </source>
</reference>
<dbReference type="AlphaFoldDB" id="A0A8H9HI92"/>